<dbReference type="EMBL" id="CAADRM010000078">
    <property type="protein sequence ID" value="VFU13278.1"/>
    <property type="molecule type" value="Genomic_DNA"/>
</dbReference>
<organism evidence="1">
    <name type="scientific">anaerobic digester metagenome</name>
    <dbReference type="NCBI Taxonomy" id="1263854"/>
    <lineage>
        <taxon>unclassified sequences</taxon>
        <taxon>metagenomes</taxon>
        <taxon>ecological metagenomes</taxon>
    </lineage>
</organism>
<reference evidence="1" key="1">
    <citation type="submission" date="2019-03" db="EMBL/GenBank/DDBJ databases">
        <authorList>
            <person name="Hao L."/>
        </authorList>
    </citation>
    <scope>NUCLEOTIDE SEQUENCE</scope>
</reference>
<protein>
    <submittedName>
        <fullName evidence="1">Uncharacterized protein</fullName>
    </submittedName>
</protein>
<name>A0A485LY57_9ZZZZ</name>
<gene>
    <name evidence="1" type="ORF">SCFA_170001</name>
</gene>
<sequence>MGGRLPLRREECEPVTEKSLLGDVFAGEGAQQRDPHGERGVCVGRYLGENVRRVFVYGLDDARFLLLRERGRPYRLFFRGDPEHDIAQGECPVFLNYREGDPNIRMGQLGGNLLEIDFFEGEPVVSVCGDGVQEHLDGELRGKDHHGPVRFILDAIPGGVDKVGTPVEGRADRCLVVSVDAFFYENDIASFTACRQQCPYDTEKGHACPVWITGVTAHSIDLLHTHFTVVLPKGVKCKAVIKEQTVECPRPVSRFKTGAARFCAIGSFCATCLRDSPGNRARTHIITSKTLIAYNHFRIKDHPANREPYSGHGDRSLWSRFSDHNPMVVKANRLDQENRSEDYPLTSSIHLRYAAEPLSMGMLTISGTS</sequence>
<dbReference type="AlphaFoldDB" id="A0A485LY57"/>
<proteinExistence type="predicted"/>
<evidence type="ECO:0000313" key="1">
    <source>
        <dbReference type="EMBL" id="VFU13278.1"/>
    </source>
</evidence>
<accession>A0A485LY57</accession>